<comment type="caution">
    <text evidence="1">The sequence shown here is derived from an EMBL/GenBank/DDBJ whole genome shotgun (WGS) entry which is preliminary data.</text>
</comment>
<sequence length="101" mass="11652">MRSGKFPLSISSKKSKHNMKQFSIFLHIHSNRAHSTVSTTLSRNVLCEPRTSEESGTQRTFKVFTKFSSCTLQLQRTQRTLQLQKSATQRILQQLCYSEKS</sequence>
<evidence type="ECO:0000313" key="1">
    <source>
        <dbReference type="EMBL" id="DAD28450.1"/>
    </source>
</evidence>
<protein>
    <submittedName>
        <fullName evidence="1">Uncharacterized protein</fullName>
    </submittedName>
</protein>
<evidence type="ECO:0000313" key="2">
    <source>
        <dbReference type="Proteomes" id="UP000607653"/>
    </source>
</evidence>
<dbReference type="EMBL" id="DUZY01000002">
    <property type="protein sequence ID" value="DAD28450.1"/>
    <property type="molecule type" value="Genomic_DNA"/>
</dbReference>
<reference evidence="1 2" key="1">
    <citation type="journal article" date="2020" name="Mol. Biol. Evol.">
        <title>Distinct Expression and Methylation Patterns for Genes with Different Fates following a Single Whole-Genome Duplication in Flowering Plants.</title>
        <authorList>
            <person name="Shi T."/>
            <person name="Rahmani R.S."/>
            <person name="Gugger P.F."/>
            <person name="Wang M."/>
            <person name="Li H."/>
            <person name="Zhang Y."/>
            <person name="Li Z."/>
            <person name="Wang Q."/>
            <person name="Van de Peer Y."/>
            <person name="Marchal K."/>
            <person name="Chen J."/>
        </authorList>
    </citation>
    <scope>NUCLEOTIDE SEQUENCE [LARGE SCALE GENOMIC DNA]</scope>
    <source>
        <tissue evidence="1">Leaf</tissue>
    </source>
</reference>
<organism evidence="1 2">
    <name type="scientific">Nelumbo nucifera</name>
    <name type="common">Sacred lotus</name>
    <dbReference type="NCBI Taxonomy" id="4432"/>
    <lineage>
        <taxon>Eukaryota</taxon>
        <taxon>Viridiplantae</taxon>
        <taxon>Streptophyta</taxon>
        <taxon>Embryophyta</taxon>
        <taxon>Tracheophyta</taxon>
        <taxon>Spermatophyta</taxon>
        <taxon>Magnoliopsida</taxon>
        <taxon>Proteales</taxon>
        <taxon>Nelumbonaceae</taxon>
        <taxon>Nelumbo</taxon>
    </lineage>
</organism>
<accession>A0A822Y7G9</accession>
<dbReference type="AlphaFoldDB" id="A0A822Y7G9"/>
<keyword evidence="2" id="KW-1185">Reference proteome</keyword>
<proteinExistence type="predicted"/>
<name>A0A822Y7G9_NELNU</name>
<gene>
    <name evidence="1" type="ORF">HUJ06_029918</name>
</gene>
<dbReference type="Proteomes" id="UP000607653">
    <property type="component" value="Unassembled WGS sequence"/>
</dbReference>